<proteinExistence type="predicted"/>
<sequence length="64" mass="6949">MVEGGRSDAVSSGAASPRDRPRKNGNGYGPDPIICDPSSPRTRMFDLRKEPYGVKKCGDVVQRL</sequence>
<accession>A0A133VGJ1</accession>
<name>A0A133VGJ1_9EURY</name>
<dbReference type="EMBL" id="LHYD01000006">
    <property type="protein sequence ID" value="KXB05562.1"/>
    <property type="molecule type" value="Genomic_DNA"/>
</dbReference>
<gene>
    <name evidence="2" type="ORF">AKJ50_00545</name>
</gene>
<evidence type="ECO:0000313" key="2">
    <source>
        <dbReference type="EMBL" id="KXB05562.1"/>
    </source>
</evidence>
<protein>
    <submittedName>
        <fullName evidence="2">Uncharacterized protein</fullName>
    </submittedName>
</protein>
<keyword evidence="3" id="KW-1185">Reference proteome</keyword>
<evidence type="ECO:0000256" key="1">
    <source>
        <dbReference type="SAM" id="MobiDB-lite"/>
    </source>
</evidence>
<reference evidence="2 3" key="1">
    <citation type="journal article" date="2016" name="Sci. Rep.">
        <title>Metabolic traits of an uncultured archaeal lineage -MSBL1- from brine pools of the Red Sea.</title>
        <authorList>
            <person name="Mwirichia R."/>
            <person name="Alam I."/>
            <person name="Rashid M."/>
            <person name="Vinu M."/>
            <person name="Ba-Alawi W."/>
            <person name="Anthony Kamau A."/>
            <person name="Kamanda Ngugi D."/>
            <person name="Goker M."/>
            <person name="Klenk H.P."/>
            <person name="Bajic V."/>
            <person name="Stingl U."/>
        </authorList>
    </citation>
    <scope>NUCLEOTIDE SEQUENCE [LARGE SCALE GENOMIC DNA]</scope>
    <source>
        <strain evidence="2">SCGC-AAA382A13</strain>
    </source>
</reference>
<dbReference type="AlphaFoldDB" id="A0A133VGJ1"/>
<dbReference type="Proteomes" id="UP000070311">
    <property type="component" value="Unassembled WGS sequence"/>
</dbReference>
<comment type="caution">
    <text evidence="2">The sequence shown here is derived from an EMBL/GenBank/DDBJ whole genome shotgun (WGS) entry which is preliminary data.</text>
</comment>
<evidence type="ECO:0000313" key="3">
    <source>
        <dbReference type="Proteomes" id="UP000070311"/>
    </source>
</evidence>
<organism evidence="2 3">
    <name type="scientific">candidate division MSBL1 archaeon SCGC-AAA382A13</name>
    <dbReference type="NCBI Taxonomy" id="1698279"/>
    <lineage>
        <taxon>Archaea</taxon>
        <taxon>Methanobacteriati</taxon>
        <taxon>Methanobacteriota</taxon>
        <taxon>candidate division MSBL1</taxon>
    </lineage>
</organism>
<feature type="region of interest" description="Disordered" evidence="1">
    <location>
        <begin position="1"/>
        <end position="47"/>
    </location>
</feature>